<dbReference type="RefSeq" id="WP_369245448.1">
    <property type="nucleotide sequence ID" value="NZ_CP163443.1"/>
</dbReference>
<sequence>MDCPTSLARYAEPGHGIAPAEELVELPGFWPAYFVPGWDEFMEEPELFGADAADVDAATEALYDATEVWPAYRIPLTGGHLLWIVHRNFPDDPGTDYLITHTDWDRDASLASIEGHFSGPGLSWPELVAVADSAPADAEGIRDPDVRLLLLLPAFGDADVPMAKALSRISGALVAVGVPAKSASGVAERLLDHPFWDGPTWAVRGASPLSGGTAEPSPLALCDGRYSPRAVPLAMGITPAQARALAGALGAAGPIDQSPAR</sequence>
<protein>
    <submittedName>
        <fullName evidence="1">Uncharacterized protein</fullName>
    </submittedName>
</protein>
<dbReference type="EMBL" id="CP163443">
    <property type="protein sequence ID" value="XDQ52151.1"/>
    <property type="molecule type" value="Genomic_DNA"/>
</dbReference>
<dbReference type="AlphaFoldDB" id="A0AB39RC70"/>
<name>A0AB39RC70_9ACTN</name>
<reference evidence="1" key="1">
    <citation type="submission" date="2024-07" db="EMBL/GenBank/DDBJ databases">
        <authorList>
            <person name="Yu S.T."/>
        </authorList>
    </citation>
    <scope>NUCLEOTIDE SEQUENCE</scope>
    <source>
        <strain evidence="1">R41</strain>
    </source>
</reference>
<organism evidence="1">
    <name type="scientific">Streptomyces sp. R41</name>
    <dbReference type="NCBI Taxonomy" id="3238632"/>
    <lineage>
        <taxon>Bacteria</taxon>
        <taxon>Bacillati</taxon>
        <taxon>Actinomycetota</taxon>
        <taxon>Actinomycetes</taxon>
        <taxon>Kitasatosporales</taxon>
        <taxon>Streptomycetaceae</taxon>
        <taxon>Streptomyces</taxon>
    </lineage>
</organism>
<accession>A0AB39RC70</accession>
<gene>
    <name evidence="1" type="ORF">AB5J53_11040</name>
</gene>
<evidence type="ECO:0000313" key="1">
    <source>
        <dbReference type="EMBL" id="XDQ52151.1"/>
    </source>
</evidence>
<proteinExistence type="predicted"/>